<gene>
    <name evidence="2" type="primary">LOC105043934</name>
</gene>
<dbReference type="GO" id="GO:0004612">
    <property type="term" value="F:phosphoenolpyruvate carboxykinase (ATP) activity"/>
    <property type="evidence" value="ECO:0007669"/>
    <property type="project" value="InterPro"/>
</dbReference>
<dbReference type="InParanoid" id="A0A6I9R3Q4"/>
<accession>A0A6I9R3Q4</accession>
<dbReference type="SUPFAM" id="SSF53795">
    <property type="entry name" value="PEP carboxykinase-like"/>
    <property type="match status" value="1"/>
</dbReference>
<dbReference type="Proteomes" id="UP000504607">
    <property type="component" value="Chromosome 4"/>
</dbReference>
<dbReference type="OrthoDB" id="68755at2759"/>
<dbReference type="GO" id="GO:0006094">
    <property type="term" value="P:gluconeogenesis"/>
    <property type="evidence" value="ECO:0007669"/>
    <property type="project" value="InterPro"/>
</dbReference>
<reference evidence="2" key="1">
    <citation type="submission" date="2025-08" db="UniProtKB">
        <authorList>
            <consortium name="RefSeq"/>
        </authorList>
    </citation>
    <scope>IDENTIFICATION</scope>
</reference>
<dbReference type="InterPro" id="IPR013035">
    <property type="entry name" value="PEP_carboxykinase_C"/>
</dbReference>
<protein>
    <submittedName>
        <fullName evidence="2">Uncharacterized protein LOC105043934</fullName>
    </submittedName>
</protein>
<dbReference type="AlphaFoldDB" id="A0A6I9R3Q4"/>
<organism evidence="1 2">
    <name type="scientific">Elaeis guineensis var. tenera</name>
    <name type="common">Oil palm</name>
    <dbReference type="NCBI Taxonomy" id="51953"/>
    <lineage>
        <taxon>Eukaryota</taxon>
        <taxon>Viridiplantae</taxon>
        <taxon>Streptophyta</taxon>
        <taxon>Embryophyta</taxon>
        <taxon>Tracheophyta</taxon>
        <taxon>Spermatophyta</taxon>
        <taxon>Magnoliopsida</taxon>
        <taxon>Liliopsida</taxon>
        <taxon>Arecaceae</taxon>
        <taxon>Arecoideae</taxon>
        <taxon>Cocoseae</taxon>
        <taxon>Elaeidinae</taxon>
        <taxon>Elaeis</taxon>
    </lineage>
</organism>
<dbReference type="PANTHER" id="PTHR30031:SF2">
    <property type="entry name" value="PHOSPHOENOLPYRUVATE CARBOXYKINASE (ATP)"/>
    <property type="match status" value="1"/>
</dbReference>
<dbReference type="PANTHER" id="PTHR30031">
    <property type="entry name" value="PHOSPHOENOLPYRUVATE CARBOXYKINASE ATP"/>
    <property type="match status" value="1"/>
</dbReference>
<dbReference type="GO" id="GO:0005524">
    <property type="term" value="F:ATP binding"/>
    <property type="evidence" value="ECO:0007669"/>
    <property type="project" value="InterPro"/>
</dbReference>
<evidence type="ECO:0000313" key="1">
    <source>
        <dbReference type="Proteomes" id="UP000504607"/>
    </source>
</evidence>
<proteinExistence type="predicted"/>
<dbReference type="Gene3D" id="3.90.228.20">
    <property type="match status" value="1"/>
</dbReference>
<name>A0A6I9R3Q4_ELAGV</name>
<dbReference type="InterPro" id="IPR001272">
    <property type="entry name" value="PEP_carboxykinase_ATP"/>
</dbReference>
<evidence type="ECO:0000313" key="2">
    <source>
        <dbReference type="RefSeq" id="XP_010919965.1"/>
    </source>
</evidence>
<keyword evidence="1" id="KW-1185">Reference proteome</keyword>
<dbReference type="GO" id="GO:0005829">
    <property type="term" value="C:cytosol"/>
    <property type="evidence" value="ECO:0007669"/>
    <property type="project" value="TreeGrafter"/>
</dbReference>
<dbReference type="RefSeq" id="XP_010919965.1">
    <property type="nucleotide sequence ID" value="XM_010921663.1"/>
</dbReference>
<sequence length="208" mass="22314">MSGDYVILLFAPEDTIQSCSNLQKALVSTDAGVVLSSHAVAPFFQGRDSAAPNLLKKQASVIFASADSTIVLPSMSKLSPCPAAYHFLAGYEDGKFVPAYSRGPSPIHPLELSKALLSQLKENDIPSFLSNVKDGGKHMTDNRLVELEVSTLSNNLPEGKLASAVPKVGEKGSTRGLYQVYSRNYLKNSASEIPLKLEFSSTCSRSAF</sequence>
<dbReference type="Pfam" id="PF01293">
    <property type="entry name" value="PEPCK_ATP"/>
    <property type="match status" value="1"/>
</dbReference>